<accession>A0A9D7XRH1</accession>
<evidence type="ECO:0000256" key="1">
    <source>
        <dbReference type="SAM" id="SignalP"/>
    </source>
</evidence>
<protein>
    <submittedName>
        <fullName evidence="4">Serine hydrolase</fullName>
    </submittedName>
</protein>
<dbReference type="InterPro" id="IPR012338">
    <property type="entry name" value="Beta-lactam/transpept-like"/>
</dbReference>
<dbReference type="InterPro" id="IPR021860">
    <property type="entry name" value="Peptidase_S12_Pab87-rel_C"/>
</dbReference>
<feature type="domain" description="Peptidase S12 Pab87-related C-terminal" evidence="3">
    <location>
        <begin position="374"/>
        <end position="457"/>
    </location>
</feature>
<dbReference type="InterPro" id="IPR050491">
    <property type="entry name" value="AmpC-like"/>
</dbReference>
<name>A0A9D7XRH1_9BACT</name>
<dbReference type="PANTHER" id="PTHR46825:SF9">
    <property type="entry name" value="BETA-LACTAMASE-RELATED DOMAIN-CONTAINING PROTEIN"/>
    <property type="match status" value="1"/>
</dbReference>
<evidence type="ECO:0000259" key="2">
    <source>
        <dbReference type="Pfam" id="PF00144"/>
    </source>
</evidence>
<reference evidence="4 5" key="1">
    <citation type="submission" date="2020-10" db="EMBL/GenBank/DDBJ databases">
        <title>Connecting structure to function with the recovery of over 1000 high-quality activated sludge metagenome-assembled genomes encoding full-length rRNA genes using long-read sequencing.</title>
        <authorList>
            <person name="Singleton C.M."/>
            <person name="Petriglieri F."/>
            <person name="Kristensen J.M."/>
            <person name="Kirkegaard R.H."/>
            <person name="Michaelsen T.Y."/>
            <person name="Andersen M.H."/>
            <person name="Karst S.M."/>
            <person name="Dueholm M.S."/>
            <person name="Nielsen P.H."/>
            <person name="Albertsen M."/>
        </authorList>
    </citation>
    <scope>NUCLEOTIDE SEQUENCE [LARGE SCALE GENOMIC DNA]</scope>
    <source>
        <strain evidence="4">Ribe_18-Q3-R11-54_MAXAC.273</strain>
    </source>
</reference>
<feature type="chain" id="PRO_5038702532" evidence="1">
    <location>
        <begin position="31"/>
        <end position="560"/>
    </location>
</feature>
<proteinExistence type="predicted"/>
<feature type="domain" description="Beta-lactamase-related" evidence="2">
    <location>
        <begin position="52"/>
        <end position="350"/>
    </location>
</feature>
<feature type="domain" description="Peptidase S12 Pab87-related C-terminal" evidence="3">
    <location>
        <begin position="474"/>
        <end position="547"/>
    </location>
</feature>
<dbReference type="SUPFAM" id="SSF56601">
    <property type="entry name" value="beta-lactamase/transpeptidase-like"/>
    <property type="match status" value="1"/>
</dbReference>
<feature type="signal peptide" evidence="1">
    <location>
        <begin position="1"/>
        <end position="30"/>
    </location>
</feature>
<dbReference type="Pfam" id="PF11954">
    <property type="entry name" value="DUF3471"/>
    <property type="match status" value="2"/>
</dbReference>
<dbReference type="EMBL" id="JADKGY010000033">
    <property type="protein sequence ID" value="MBK9985135.1"/>
    <property type="molecule type" value="Genomic_DNA"/>
</dbReference>
<sequence length="560" mass="63811">MRTLKKAKTMHSVKQTLILAFGLLFNLSYAQQKDDTQLAIYFDKILSEQFRTDEPGATVLVSRNGQIIYKKAFGMAHLELDVPMQVDNVFWVASIGKQFTAVAILQLMEQGKLNLQDEITKYIPDYPTQGNRITIEHLLTHTSGIQTYSGMKDPEKKLSSDCTPNEVIDFFKNLPMRFAPGTKWEYSNSGYFLLGYIIEIITGKPYAEYLEENFFKPLRMTHSLFADDTKIIKNRVGAYSVGENGFVNSRSLNPTIIYSAGAIQSTVEDFYKWQQAVHSYKLVKKETLDKAFTRYKLTDGKETDYGYGWKLGYVYESPSIWHGGGIEGFGAAEIYLPKEDVFVVMFTNCDCNYPKDIAFWMAALASGKPYEYKEIPVANAILQGYEGVYENEKGLQRIITVSENKLFSQLGRGPKSNLKAYQKDMFFSDDAKLTLEFSKNKKGNIEKLISKKPTGNEVWNKTNKSIPDSNGIIVNEKILETYVGEYEIPSVFTFSVTKEQNRLFILVEGQDKFEIFPETETKFFTKINDAQFEFVRDDSGRVTKSILNQGGRQADAKKIM</sequence>
<evidence type="ECO:0000259" key="3">
    <source>
        <dbReference type="Pfam" id="PF11954"/>
    </source>
</evidence>
<evidence type="ECO:0000313" key="4">
    <source>
        <dbReference type="EMBL" id="MBK9985135.1"/>
    </source>
</evidence>
<dbReference type="AlphaFoldDB" id="A0A9D7XRH1"/>
<dbReference type="Proteomes" id="UP000808337">
    <property type="component" value="Unassembled WGS sequence"/>
</dbReference>
<dbReference type="Pfam" id="PF00144">
    <property type="entry name" value="Beta-lactamase"/>
    <property type="match status" value="1"/>
</dbReference>
<comment type="caution">
    <text evidence="4">The sequence shown here is derived from an EMBL/GenBank/DDBJ whole genome shotgun (WGS) entry which is preliminary data.</text>
</comment>
<keyword evidence="4" id="KW-0378">Hydrolase</keyword>
<organism evidence="4 5">
    <name type="scientific">Candidatus Opimibacter skivensis</name>
    <dbReference type="NCBI Taxonomy" id="2982028"/>
    <lineage>
        <taxon>Bacteria</taxon>
        <taxon>Pseudomonadati</taxon>
        <taxon>Bacteroidota</taxon>
        <taxon>Saprospiria</taxon>
        <taxon>Saprospirales</taxon>
        <taxon>Saprospiraceae</taxon>
        <taxon>Candidatus Opimibacter</taxon>
    </lineage>
</organism>
<dbReference type="PANTHER" id="PTHR46825">
    <property type="entry name" value="D-ALANYL-D-ALANINE-CARBOXYPEPTIDASE/ENDOPEPTIDASE AMPH"/>
    <property type="match status" value="1"/>
</dbReference>
<dbReference type="GO" id="GO:0016787">
    <property type="term" value="F:hydrolase activity"/>
    <property type="evidence" value="ECO:0007669"/>
    <property type="project" value="UniProtKB-KW"/>
</dbReference>
<keyword evidence="1" id="KW-0732">Signal</keyword>
<dbReference type="InterPro" id="IPR001466">
    <property type="entry name" value="Beta-lactam-related"/>
</dbReference>
<evidence type="ECO:0000313" key="5">
    <source>
        <dbReference type="Proteomes" id="UP000808337"/>
    </source>
</evidence>
<dbReference type="Gene3D" id="3.40.710.10">
    <property type="entry name" value="DD-peptidase/beta-lactamase superfamily"/>
    <property type="match status" value="1"/>
</dbReference>
<gene>
    <name evidence="4" type="ORF">IPP15_22720</name>
</gene>